<evidence type="ECO:0000256" key="7">
    <source>
        <dbReference type="ARBA" id="ARBA00022787"/>
    </source>
</evidence>
<evidence type="ECO:0000256" key="17">
    <source>
        <dbReference type="PIRNR" id="PIRNR037488"/>
    </source>
</evidence>
<evidence type="ECO:0000256" key="2">
    <source>
        <dbReference type="ARBA" id="ARBA00007981"/>
    </source>
</evidence>
<proteinExistence type="inferred from homology"/>
<dbReference type="GO" id="GO:0005741">
    <property type="term" value="C:mitochondrial outer membrane"/>
    <property type="evidence" value="ECO:0007669"/>
    <property type="project" value="UniProtKB-SubCell"/>
</dbReference>
<feature type="domain" description="EF-hand" evidence="19">
    <location>
        <begin position="294"/>
        <end position="329"/>
    </location>
</feature>
<dbReference type="GO" id="GO:0005525">
    <property type="term" value="F:GTP binding"/>
    <property type="evidence" value="ECO:0007669"/>
    <property type="project" value="UniProtKB-KW"/>
</dbReference>
<reference evidence="21" key="3">
    <citation type="submission" date="2025-09" db="UniProtKB">
        <authorList>
            <consortium name="Ensembl"/>
        </authorList>
    </citation>
    <scope>IDENTIFICATION</scope>
</reference>
<comment type="catalytic activity">
    <reaction evidence="14">
        <text>UTP + H2O = UDP + phosphate + H(+)</text>
        <dbReference type="Rhea" id="RHEA:64900"/>
        <dbReference type="ChEBI" id="CHEBI:15377"/>
        <dbReference type="ChEBI" id="CHEBI:15378"/>
        <dbReference type="ChEBI" id="CHEBI:43474"/>
        <dbReference type="ChEBI" id="CHEBI:46398"/>
        <dbReference type="ChEBI" id="CHEBI:58223"/>
    </reaction>
    <physiologicalReaction direction="left-to-right" evidence="14">
        <dbReference type="Rhea" id="RHEA:64901"/>
    </physiologicalReaction>
</comment>
<dbReference type="SMART" id="SM00173">
    <property type="entry name" value="RAS"/>
    <property type="match status" value="1"/>
</dbReference>
<dbReference type="GeneTree" id="ENSGT00940000155641"/>
<evidence type="ECO:0000256" key="6">
    <source>
        <dbReference type="ARBA" id="ARBA00022741"/>
    </source>
</evidence>
<dbReference type="Gene3D" id="1.10.238.10">
    <property type="entry name" value="EF-hand"/>
    <property type="match status" value="2"/>
</dbReference>
<dbReference type="InterPro" id="IPR001806">
    <property type="entry name" value="Small_GTPase"/>
</dbReference>
<evidence type="ECO:0000256" key="3">
    <source>
        <dbReference type="ARBA" id="ARBA00022692"/>
    </source>
</evidence>
<evidence type="ECO:0000256" key="10">
    <source>
        <dbReference type="ARBA" id="ARBA00022989"/>
    </source>
</evidence>
<evidence type="ECO:0000259" key="19">
    <source>
        <dbReference type="PROSITE" id="PS50222"/>
    </source>
</evidence>
<keyword evidence="3 18" id="KW-0812">Transmembrane</keyword>
<sequence length="602" mass="68527">MRKDVRILLVGEPKVGKTSLIMSLVSEEFPQVVPYRAEEITIPADVTPERVPTHIVDYSGTVTANVICIVYAVNNKKSIEKQSNQPFTTFLSVLPSPYRVPVILVGNKSDLVEHSSMETILPVMNQYTEIETCVECSAKNLKNISELFYYAQKAVLHPTGPLYCPEEKQMKPACIKALTRIFKVSDLDNDGILNDNELNFFQRTCFNAPLVSQALEDVKNVVRKNVIDGVCDNGLTLKGFLFLHTLFIQRGRHETTWTVLRRFGYDDDLELHQDYLFPLTLKVPPDCTTELNHNAYLFLQSVFDKHDKDRDCALSPEELKDLFDVFPYMPWGPDVNNTVCTNDEGWITYQGYLSQWTLTTYLDVQRCLEYLGYLGYSIISEQESQAVAITVTRDKKIDLQKKQTQRSVFRCNVFGDSGSGKSGFLQAFLGRNLTVSRCRSQPIPCFVYLVRKPSYCQIVTNMCFSVAFRTVHGLQRSILLNGKRHCPITTSLFLLQQYFMDTKMPCMMIAAKSDLQETKQLYALTPLEFCRKHKMPPPQAFTCNTADAPCKDIYTKLTTMAMHPHVTQADLKSSTFWLRVSAGATVFAVLGFAMYRVLLKQR</sequence>
<dbReference type="SMART" id="SM00054">
    <property type="entry name" value="EFh"/>
    <property type="match status" value="2"/>
</dbReference>
<dbReference type="Proteomes" id="UP000694395">
    <property type="component" value="Chromosome 13"/>
</dbReference>
<dbReference type="InterPro" id="IPR027417">
    <property type="entry name" value="P-loop_NTPase"/>
</dbReference>
<keyword evidence="8 17" id="KW-0378">Hydrolase</keyword>
<reference evidence="21" key="2">
    <citation type="submission" date="2025-08" db="UniProtKB">
        <authorList>
            <consortium name="Ensembl"/>
        </authorList>
    </citation>
    <scope>IDENTIFICATION</scope>
</reference>
<keyword evidence="11 17" id="KW-0496">Mitochondrion</keyword>
<evidence type="ECO:0000256" key="18">
    <source>
        <dbReference type="SAM" id="Phobius"/>
    </source>
</evidence>
<keyword evidence="6 17" id="KW-0547">Nucleotide-binding</keyword>
<dbReference type="InterPro" id="IPR013567">
    <property type="entry name" value="EF_hand_assoc_2"/>
</dbReference>
<dbReference type="PROSITE" id="PS51423">
    <property type="entry name" value="MIRO"/>
    <property type="match status" value="1"/>
</dbReference>
<dbReference type="InterPro" id="IPR002048">
    <property type="entry name" value="EF_hand_dom"/>
</dbReference>
<keyword evidence="10 18" id="KW-1133">Transmembrane helix</keyword>
<dbReference type="PIRSF" id="PIRSF037488">
    <property type="entry name" value="Mt_Rho_GTPase"/>
    <property type="match status" value="1"/>
</dbReference>
<evidence type="ECO:0000256" key="5">
    <source>
        <dbReference type="ARBA" id="ARBA00022737"/>
    </source>
</evidence>
<feature type="domain" description="Miro" evidence="20">
    <location>
        <begin position="2"/>
        <end position="157"/>
    </location>
</feature>
<comment type="similarity">
    <text evidence="2 17">Belongs to the mitochondrial Rho GTPase family.</text>
</comment>
<evidence type="ECO:0000256" key="9">
    <source>
        <dbReference type="ARBA" id="ARBA00022837"/>
    </source>
</evidence>
<dbReference type="GO" id="GO:0007005">
    <property type="term" value="P:mitochondrion organization"/>
    <property type="evidence" value="ECO:0007669"/>
    <property type="project" value="InterPro"/>
</dbReference>
<dbReference type="Gene3D" id="3.40.50.300">
    <property type="entry name" value="P-loop containing nucleotide triphosphate hydrolases"/>
    <property type="match status" value="2"/>
</dbReference>
<evidence type="ECO:0000259" key="20">
    <source>
        <dbReference type="PROSITE" id="PS51423"/>
    </source>
</evidence>
<evidence type="ECO:0000313" key="22">
    <source>
        <dbReference type="Proteomes" id="UP000694395"/>
    </source>
</evidence>
<evidence type="ECO:0000256" key="4">
    <source>
        <dbReference type="ARBA" id="ARBA00022723"/>
    </source>
</evidence>
<evidence type="ECO:0000256" key="14">
    <source>
        <dbReference type="ARBA" id="ARBA00047358"/>
    </source>
</evidence>
<comment type="catalytic activity">
    <reaction evidence="15">
        <text>ATP + H2O = ADP + phosphate + H(+)</text>
        <dbReference type="Rhea" id="RHEA:13065"/>
        <dbReference type="ChEBI" id="CHEBI:15377"/>
        <dbReference type="ChEBI" id="CHEBI:15378"/>
        <dbReference type="ChEBI" id="CHEBI:30616"/>
        <dbReference type="ChEBI" id="CHEBI:43474"/>
        <dbReference type="ChEBI" id="CHEBI:456216"/>
    </reaction>
    <physiologicalReaction direction="left-to-right" evidence="15">
        <dbReference type="Rhea" id="RHEA:13066"/>
    </physiologicalReaction>
</comment>
<dbReference type="PROSITE" id="PS00018">
    <property type="entry name" value="EF_HAND_1"/>
    <property type="match status" value="1"/>
</dbReference>
<dbReference type="FunFam" id="3.40.50.300:FF:000170">
    <property type="entry name" value="Mitochondrial Rho GTPase"/>
    <property type="match status" value="1"/>
</dbReference>
<dbReference type="PROSITE" id="PS50222">
    <property type="entry name" value="EF_HAND_2"/>
    <property type="match status" value="1"/>
</dbReference>
<dbReference type="AlphaFoldDB" id="A0A8C7T0E6"/>
<evidence type="ECO:0000256" key="1">
    <source>
        <dbReference type="ARBA" id="ARBA00004200"/>
    </source>
</evidence>
<dbReference type="InterPro" id="IPR021181">
    <property type="entry name" value="Miro"/>
</dbReference>
<dbReference type="Pfam" id="PF08355">
    <property type="entry name" value="EF_assoc_1"/>
    <property type="match status" value="1"/>
</dbReference>
<keyword evidence="22" id="KW-1185">Reference proteome</keyword>
<feature type="transmembrane region" description="Helical" evidence="18">
    <location>
        <begin position="576"/>
        <end position="598"/>
    </location>
</feature>
<dbReference type="PANTHER" id="PTHR46819">
    <property type="entry name" value="EF-HAND CALCIUM-BINDING DOMAIN-CONTAINING PROTEIN 7"/>
    <property type="match status" value="1"/>
</dbReference>
<evidence type="ECO:0000256" key="11">
    <source>
        <dbReference type="ARBA" id="ARBA00023128"/>
    </source>
</evidence>
<accession>A0A8C7T0E6</accession>
<evidence type="ECO:0000256" key="16">
    <source>
        <dbReference type="ARBA" id="ARBA00049117"/>
    </source>
</evidence>
<dbReference type="Ensembl" id="ENSOMYT00000079551.2">
    <property type="protein sequence ID" value="ENSOMYP00000073057.2"/>
    <property type="gene ID" value="ENSOMYG00000033674.2"/>
</dbReference>
<dbReference type="GO" id="GO:0003924">
    <property type="term" value="F:GTPase activity"/>
    <property type="evidence" value="ECO:0007669"/>
    <property type="project" value="InterPro"/>
</dbReference>
<dbReference type="SUPFAM" id="SSF52540">
    <property type="entry name" value="P-loop containing nucleoside triphosphate hydrolases"/>
    <property type="match status" value="2"/>
</dbReference>
<reference evidence="21" key="1">
    <citation type="submission" date="2020-07" db="EMBL/GenBank/DDBJ databases">
        <title>A long reads based de novo assembly of the rainbow trout Arlee double haploid line genome.</title>
        <authorList>
            <person name="Gao G."/>
            <person name="Palti Y."/>
        </authorList>
    </citation>
    <scope>NUCLEOTIDE SEQUENCE [LARGE SCALE GENOMIC DNA]</scope>
</reference>
<comment type="catalytic activity">
    <reaction evidence="16">
        <text>GTP + H2O = GDP + phosphate + H(+)</text>
        <dbReference type="Rhea" id="RHEA:19669"/>
        <dbReference type="ChEBI" id="CHEBI:15377"/>
        <dbReference type="ChEBI" id="CHEBI:15378"/>
        <dbReference type="ChEBI" id="CHEBI:37565"/>
        <dbReference type="ChEBI" id="CHEBI:43474"/>
        <dbReference type="ChEBI" id="CHEBI:58189"/>
    </reaction>
    <physiologicalReaction direction="left-to-right" evidence="16">
        <dbReference type="Rhea" id="RHEA:19670"/>
    </physiologicalReaction>
</comment>
<evidence type="ECO:0000256" key="8">
    <source>
        <dbReference type="ARBA" id="ARBA00022801"/>
    </source>
</evidence>
<evidence type="ECO:0000256" key="12">
    <source>
        <dbReference type="ARBA" id="ARBA00023134"/>
    </source>
</evidence>
<dbReference type="InterPro" id="IPR020860">
    <property type="entry name" value="MIRO_dom"/>
</dbReference>
<dbReference type="PANTHER" id="PTHR46819:SF1">
    <property type="entry name" value="EF-HAND CALCIUM-BINDING DOMAIN-CONTAINING PROTEIN 7"/>
    <property type="match status" value="1"/>
</dbReference>
<dbReference type="Pfam" id="PF08356">
    <property type="entry name" value="EF_assoc_2"/>
    <property type="match status" value="1"/>
</dbReference>
<dbReference type="InterPro" id="IPR018247">
    <property type="entry name" value="EF_Hand_1_Ca_BS"/>
</dbReference>
<protein>
    <recommendedName>
        <fullName evidence="17">Mitochondrial Rho GTPase</fullName>
        <ecNumber evidence="17">3.6.5.-</ecNumber>
    </recommendedName>
</protein>
<organism evidence="21 22">
    <name type="scientific">Oncorhynchus mykiss</name>
    <name type="common">Rainbow trout</name>
    <name type="synonym">Salmo gairdneri</name>
    <dbReference type="NCBI Taxonomy" id="8022"/>
    <lineage>
        <taxon>Eukaryota</taxon>
        <taxon>Metazoa</taxon>
        <taxon>Chordata</taxon>
        <taxon>Craniata</taxon>
        <taxon>Vertebrata</taxon>
        <taxon>Euteleostomi</taxon>
        <taxon>Actinopterygii</taxon>
        <taxon>Neopterygii</taxon>
        <taxon>Teleostei</taxon>
        <taxon>Protacanthopterygii</taxon>
        <taxon>Salmoniformes</taxon>
        <taxon>Salmonidae</taxon>
        <taxon>Salmoninae</taxon>
        <taxon>Oncorhynchus</taxon>
    </lineage>
</organism>
<dbReference type="PRINTS" id="PR00449">
    <property type="entry name" value="RASTRNSFRMNG"/>
</dbReference>
<keyword evidence="5" id="KW-0677">Repeat</keyword>
<keyword evidence="7 17" id="KW-1000">Mitochondrion outer membrane</keyword>
<dbReference type="SMART" id="SM00174">
    <property type="entry name" value="RHO"/>
    <property type="match status" value="1"/>
</dbReference>
<evidence type="ECO:0000313" key="21">
    <source>
        <dbReference type="Ensembl" id="ENSOMYP00000073057.2"/>
    </source>
</evidence>
<evidence type="ECO:0000256" key="13">
    <source>
        <dbReference type="ARBA" id="ARBA00023136"/>
    </source>
</evidence>
<keyword evidence="12 17" id="KW-0342">GTP-binding</keyword>
<dbReference type="FunFam" id="1.10.238.10:FF:000021">
    <property type="entry name" value="Mitochondrial Rho GTPase"/>
    <property type="match status" value="1"/>
</dbReference>
<dbReference type="SUPFAM" id="SSF47473">
    <property type="entry name" value="EF-hand"/>
    <property type="match status" value="1"/>
</dbReference>
<name>A0A8C7T0E6_ONCMY</name>
<comment type="function">
    <text evidence="17">Atypical mitochondrial nucleoside-triphosphatase (NTPase) involved in mitochondrial trafficking. Probably involved in control of anterograde transport of mitochondria and their subcellular distribution. Can hydrolyze GTP, ATP and UTP.</text>
</comment>
<dbReference type="InterPro" id="IPR011992">
    <property type="entry name" value="EF-hand-dom_pair"/>
</dbReference>
<dbReference type="GO" id="GO:0005509">
    <property type="term" value="F:calcium ion binding"/>
    <property type="evidence" value="ECO:0007669"/>
    <property type="project" value="InterPro"/>
</dbReference>
<keyword evidence="4" id="KW-0479">Metal-binding</keyword>
<evidence type="ECO:0000256" key="15">
    <source>
        <dbReference type="ARBA" id="ARBA00048778"/>
    </source>
</evidence>
<dbReference type="InterPro" id="IPR052266">
    <property type="entry name" value="Miro-EF-hand_domain"/>
</dbReference>
<dbReference type="EC" id="3.6.5.-" evidence="17"/>
<dbReference type="SMART" id="SM00175">
    <property type="entry name" value="RAB"/>
    <property type="match status" value="1"/>
</dbReference>
<keyword evidence="13 17" id="KW-0472">Membrane</keyword>
<dbReference type="FunFam" id="1.10.238.10:FF:000011">
    <property type="entry name" value="Mitochondrial Rho GTPase"/>
    <property type="match status" value="1"/>
</dbReference>
<dbReference type="InterPro" id="IPR013566">
    <property type="entry name" value="EF_hand_assoc_1"/>
</dbReference>
<comment type="subcellular location">
    <subcellularLocation>
        <location evidence="1 17">Mitochondrion outer membrane</location>
        <topology evidence="1 17">Single-pass type IV membrane protein</topology>
    </subcellularLocation>
</comment>
<keyword evidence="9 17" id="KW-0106">Calcium</keyword>
<dbReference type="Pfam" id="PF00071">
    <property type="entry name" value="Ras"/>
    <property type="match status" value="1"/>
</dbReference>